<feature type="active site" evidence="4">
    <location>
        <position position="263"/>
    </location>
</feature>
<gene>
    <name evidence="6" type="ORF">SAMN05216421_2760</name>
</gene>
<feature type="domain" description="CheB-type methylesterase" evidence="5">
    <location>
        <begin position="131"/>
        <end position="321"/>
    </location>
</feature>
<dbReference type="Pfam" id="PF01339">
    <property type="entry name" value="CheB_methylest"/>
    <property type="match status" value="1"/>
</dbReference>
<dbReference type="SUPFAM" id="SSF52738">
    <property type="entry name" value="Methylesterase CheB, C-terminal domain"/>
    <property type="match status" value="1"/>
</dbReference>
<evidence type="ECO:0000313" key="7">
    <source>
        <dbReference type="Proteomes" id="UP000243207"/>
    </source>
</evidence>
<dbReference type="EMBL" id="LT629736">
    <property type="protein sequence ID" value="SDT04088.1"/>
    <property type="molecule type" value="Genomic_DNA"/>
</dbReference>
<evidence type="ECO:0000259" key="5">
    <source>
        <dbReference type="PROSITE" id="PS50122"/>
    </source>
</evidence>
<dbReference type="PANTHER" id="PTHR42872:SF6">
    <property type="entry name" value="PROTEIN-GLUTAMATE METHYLESTERASE_PROTEIN-GLUTAMINE GLUTAMINASE"/>
    <property type="match status" value="1"/>
</dbReference>
<dbReference type="PROSITE" id="PS50122">
    <property type="entry name" value="CHEB"/>
    <property type="match status" value="1"/>
</dbReference>
<evidence type="ECO:0000256" key="2">
    <source>
        <dbReference type="ARBA" id="ARBA00039140"/>
    </source>
</evidence>
<dbReference type="GO" id="GO:0000156">
    <property type="term" value="F:phosphorelay response regulator activity"/>
    <property type="evidence" value="ECO:0007669"/>
    <property type="project" value="InterPro"/>
</dbReference>
<sequence length="326" mass="34830">MAAWLRSVTDQLAPAIALLASRRSRRDSLAEVLTAFGYRLVFVDGPQAMVPADLASVETDLWLLDVAEDCESIDWLLGQSDVPVLIGVGDTPAIDSEDYPRWQRQLYNKLLPLLGSPPTGVAPTFAAAKAPGLAGCVWVLAASLGGPNAVKAFLDLLPTTLPVAFVYAQHIDAAFEAQLPQIIGRHNDWRVVNCVAGARLAPGEVMVAPIERSMRFGPDGDVRLSDAPWPGPYQPAIESVIDEVMRSFAPACGAIIFSGMGEDGVAACGRMRQSGMEVWTQTAESATCAIMPQAVQDAGHSSRQGSPEQLAGALRDWLEQEWAVAP</sequence>
<reference evidence="7" key="1">
    <citation type="submission" date="2016-10" db="EMBL/GenBank/DDBJ databases">
        <authorList>
            <person name="Varghese N."/>
            <person name="Submissions S."/>
        </authorList>
    </citation>
    <scope>NUCLEOTIDE SEQUENCE [LARGE SCALE GENOMIC DNA]</scope>
    <source>
        <strain evidence="7">NRRL B-51270</strain>
    </source>
</reference>
<evidence type="ECO:0000256" key="1">
    <source>
        <dbReference type="ARBA" id="ARBA00022801"/>
    </source>
</evidence>
<dbReference type="GO" id="GO:0006935">
    <property type="term" value="P:chemotaxis"/>
    <property type="evidence" value="ECO:0007669"/>
    <property type="project" value="UniProtKB-UniRule"/>
</dbReference>
<dbReference type="Gene3D" id="3.40.50.180">
    <property type="entry name" value="Methylesterase CheB, C-terminal domain"/>
    <property type="match status" value="1"/>
</dbReference>
<evidence type="ECO:0000256" key="4">
    <source>
        <dbReference type="PROSITE-ProRule" id="PRU00050"/>
    </source>
</evidence>
<keyword evidence="4" id="KW-0145">Chemotaxis</keyword>
<dbReference type="PANTHER" id="PTHR42872">
    <property type="entry name" value="PROTEIN-GLUTAMATE METHYLESTERASE/PROTEIN-GLUTAMINE GLUTAMINASE"/>
    <property type="match status" value="1"/>
</dbReference>
<dbReference type="InterPro" id="IPR000673">
    <property type="entry name" value="Sig_transdc_resp-reg_Me-estase"/>
</dbReference>
<dbReference type="InterPro" id="IPR035909">
    <property type="entry name" value="CheB_C"/>
</dbReference>
<organism evidence="6 7">
    <name type="scientific">Halopseudomonas xinjiangensis</name>
    <dbReference type="NCBI Taxonomy" id="487184"/>
    <lineage>
        <taxon>Bacteria</taxon>
        <taxon>Pseudomonadati</taxon>
        <taxon>Pseudomonadota</taxon>
        <taxon>Gammaproteobacteria</taxon>
        <taxon>Pseudomonadales</taxon>
        <taxon>Pseudomonadaceae</taxon>
        <taxon>Halopseudomonas</taxon>
    </lineage>
</organism>
<evidence type="ECO:0000256" key="3">
    <source>
        <dbReference type="ARBA" id="ARBA00048267"/>
    </source>
</evidence>
<accession>A0A1H1X481</accession>
<feature type="active site" evidence="4">
    <location>
        <position position="170"/>
    </location>
</feature>
<keyword evidence="7" id="KW-1185">Reference proteome</keyword>
<keyword evidence="1 4" id="KW-0378">Hydrolase</keyword>
<name>A0A1H1X481_9GAMM</name>
<protein>
    <recommendedName>
        <fullName evidence="2">protein-glutamate methylesterase</fullName>
        <ecNumber evidence="2">3.1.1.61</ecNumber>
    </recommendedName>
</protein>
<dbReference type="STRING" id="487184.SAMN05216421_2760"/>
<feature type="active site" evidence="4">
    <location>
        <position position="143"/>
    </location>
</feature>
<dbReference type="GO" id="GO:0005737">
    <property type="term" value="C:cytoplasm"/>
    <property type="evidence" value="ECO:0007669"/>
    <property type="project" value="InterPro"/>
</dbReference>
<comment type="catalytic activity">
    <reaction evidence="3">
        <text>[protein]-L-glutamate 5-O-methyl ester + H2O = L-glutamyl-[protein] + methanol + H(+)</text>
        <dbReference type="Rhea" id="RHEA:23236"/>
        <dbReference type="Rhea" id="RHEA-COMP:10208"/>
        <dbReference type="Rhea" id="RHEA-COMP:10311"/>
        <dbReference type="ChEBI" id="CHEBI:15377"/>
        <dbReference type="ChEBI" id="CHEBI:15378"/>
        <dbReference type="ChEBI" id="CHEBI:17790"/>
        <dbReference type="ChEBI" id="CHEBI:29973"/>
        <dbReference type="ChEBI" id="CHEBI:82795"/>
        <dbReference type="EC" id="3.1.1.61"/>
    </reaction>
</comment>
<dbReference type="EC" id="3.1.1.61" evidence="2"/>
<dbReference type="AlphaFoldDB" id="A0A1H1X481"/>
<dbReference type="Proteomes" id="UP000243207">
    <property type="component" value="Chromosome I"/>
</dbReference>
<evidence type="ECO:0000313" key="6">
    <source>
        <dbReference type="EMBL" id="SDT04088.1"/>
    </source>
</evidence>
<dbReference type="GO" id="GO:0008984">
    <property type="term" value="F:protein-glutamate methylesterase activity"/>
    <property type="evidence" value="ECO:0007669"/>
    <property type="project" value="UniProtKB-EC"/>
</dbReference>
<proteinExistence type="predicted"/>